<dbReference type="Proteomes" id="UP000593560">
    <property type="component" value="Unassembled WGS sequence"/>
</dbReference>
<dbReference type="GO" id="GO:0008146">
    <property type="term" value="F:sulfotransferase activity"/>
    <property type="evidence" value="ECO:0007669"/>
    <property type="project" value="InterPro"/>
</dbReference>
<keyword evidence="6" id="KW-1185">Reference proteome</keyword>
<dbReference type="EC" id="2.8.2.-" evidence="3"/>
<reference evidence="5 6" key="1">
    <citation type="journal article" date="2019" name="Genome Biol. Evol.">
        <title>Insights into the evolution of the New World diploid cottons (Gossypium, subgenus Houzingenia) based on genome sequencing.</title>
        <authorList>
            <person name="Grover C.E."/>
            <person name="Arick M.A. 2nd"/>
            <person name="Thrash A."/>
            <person name="Conover J.L."/>
            <person name="Sanders W.S."/>
            <person name="Peterson D.G."/>
            <person name="Frelichowski J.E."/>
            <person name="Scheffler J.A."/>
            <person name="Scheffler B.E."/>
            <person name="Wendel J.F."/>
        </authorList>
    </citation>
    <scope>NUCLEOTIDE SEQUENCE [LARGE SCALE GENOMIC DNA]</scope>
    <source>
        <strain evidence="5">0</strain>
        <tissue evidence="5">Leaf</tissue>
    </source>
</reference>
<dbReference type="PANTHER" id="PTHR11783">
    <property type="entry name" value="SULFOTRANSFERASE SULT"/>
    <property type="match status" value="1"/>
</dbReference>
<name>A0A7J9HUL9_9ROSI</name>
<dbReference type="SUPFAM" id="SSF52540">
    <property type="entry name" value="P-loop containing nucleoside triphosphate hydrolases"/>
    <property type="match status" value="1"/>
</dbReference>
<evidence type="ECO:0000256" key="2">
    <source>
        <dbReference type="ARBA" id="ARBA00022679"/>
    </source>
</evidence>
<dbReference type="AlphaFoldDB" id="A0A7J9HUL9"/>
<evidence type="ECO:0000313" key="6">
    <source>
        <dbReference type="Proteomes" id="UP000593560"/>
    </source>
</evidence>
<feature type="domain" description="Sulfotransferase" evidence="4">
    <location>
        <begin position="48"/>
        <end position="304"/>
    </location>
</feature>
<dbReference type="InterPro" id="IPR027417">
    <property type="entry name" value="P-loop_NTPase"/>
</dbReference>
<accession>A0A7J9HUL9</accession>
<sequence length="311" mass="35425">MADQSIPSDDQLPQKYTPNFTYFQGFWCRSELVPNITSFQNHFQALDADIVLASKPKTGTTWLKALAFSILNRHRFPLSNSPLASSNPHDLVPYFEMTLYNNGCHPDFADVSSPRLFATHLSYHALAESIKNSKARIVYVTRNPPDVIVSMWHFATSRPERAHWPIDECFEQFCRGEEGFGPFWDHVLGYWKQSTANPNKTLFLKYEEMKGNPVGQIKNMAEFMGWPFSEEEEKEGAIDEIAEFCSLSNLKNLEVNKSGSLKTMKRQTNSFFRKGEAGDYVNFLSPSAVERYSKIVDGKLSGSGFTFKMCC</sequence>
<dbReference type="OrthoDB" id="987709at2759"/>
<proteinExistence type="inferred from homology"/>
<comment type="similarity">
    <text evidence="1 3">Belongs to the sulfotransferase 1 family.</text>
</comment>
<dbReference type="Gene3D" id="3.40.50.300">
    <property type="entry name" value="P-loop containing nucleotide triphosphate hydrolases"/>
    <property type="match status" value="1"/>
</dbReference>
<organism evidence="5 6">
    <name type="scientific">Gossypium harknessii</name>
    <dbReference type="NCBI Taxonomy" id="34285"/>
    <lineage>
        <taxon>Eukaryota</taxon>
        <taxon>Viridiplantae</taxon>
        <taxon>Streptophyta</taxon>
        <taxon>Embryophyta</taxon>
        <taxon>Tracheophyta</taxon>
        <taxon>Spermatophyta</taxon>
        <taxon>Magnoliopsida</taxon>
        <taxon>eudicotyledons</taxon>
        <taxon>Gunneridae</taxon>
        <taxon>Pentapetalae</taxon>
        <taxon>rosids</taxon>
        <taxon>malvids</taxon>
        <taxon>Malvales</taxon>
        <taxon>Malvaceae</taxon>
        <taxon>Malvoideae</taxon>
        <taxon>Gossypium</taxon>
    </lineage>
</organism>
<evidence type="ECO:0000313" key="5">
    <source>
        <dbReference type="EMBL" id="MBA0813557.1"/>
    </source>
</evidence>
<dbReference type="EMBL" id="JABFAD010000011">
    <property type="protein sequence ID" value="MBA0813557.1"/>
    <property type="molecule type" value="Genomic_DNA"/>
</dbReference>
<dbReference type="InterPro" id="IPR000863">
    <property type="entry name" value="Sulfotransferase_dom"/>
</dbReference>
<protein>
    <recommendedName>
        <fullName evidence="3">Sulfotransferase</fullName>
        <ecNumber evidence="3">2.8.2.-</ecNumber>
    </recommendedName>
</protein>
<gene>
    <name evidence="5" type="ORF">Gohar_027399</name>
</gene>
<keyword evidence="2 3" id="KW-0808">Transferase</keyword>
<dbReference type="Pfam" id="PF00685">
    <property type="entry name" value="Sulfotransfer_1"/>
    <property type="match status" value="1"/>
</dbReference>
<evidence type="ECO:0000259" key="4">
    <source>
        <dbReference type="Pfam" id="PF00685"/>
    </source>
</evidence>
<evidence type="ECO:0000256" key="1">
    <source>
        <dbReference type="ARBA" id="ARBA00005771"/>
    </source>
</evidence>
<comment type="caution">
    <text evidence="5">The sequence shown here is derived from an EMBL/GenBank/DDBJ whole genome shotgun (WGS) entry which is preliminary data.</text>
</comment>
<evidence type="ECO:0000256" key="3">
    <source>
        <dbReference type="RuleBase" id="RU361155"/>
    </source>
</evidence>